<dbReference type="KEGG" id="mmob:F6R98_05650"/>
<dbReference type="NCBIfam" id="TIGR01007">
    <property type="entry name" value="eps_fam"/>
    <property type="match status" value="1"/>
</dbReference>
<dbReference type="RefSeq" id="WP_153248164.1">
    <property type="nucleotide sequence ID" value="NZ_CP044205.1"/>
</dbReference>
<feature type="coiled-coil region" evidence="16">
    <location>
        <begin position="389"/>
        <end position="426"/>
    </location>
</feature>
<keyword evidence="9" id="KW-0547">Nucleotide-binding</keyword>
<feature type="region of interest" description="Disordered" evidence="17">
    <location>
        <begin position="1"/>
        <end position="29"/>
    </location>
</feature>
<dbReference type="FunCoup" id="A0A5Q0BGC1">
    <property type="interactions" value="404"/>
</dbReference>
<comment type="subcellular location">
    <subcellularLocation>
        <location evidence="1">Cell inner membrane</location>
        <topology evidence="1">Multi-pass membrane protein</topology>
    </subcellularLocation>
</comment>
<dbReference type="EC" id="2.7.10.2" evidence="4"/>
<gene>
    <name evidence="22" type="ORF">F6R98_05650</name>
</gene>
<evidence type="ECO:0000256" key="3">
    <source>
        <dbReference type="ARBA" id="ARBA00008883"/>
    </source>
</evidence>
<dbReference type="GO" id="GO:0005524">
    <property type="term" value="F:ATP binding"/>
    <property type="evidence" value="ECO:0007669"/>
    <property type="project" value="UniProtKB-KW"/>
</dbReference>
<evidence type="ECO:0000256" key="14">
    <source>
        <dbReference type="ARBA" id="ARBA00023137"/>
    </source>
</evidence>
<dbReference type="InterPro" id="IPR025669">
    <property type="entry name" value="AAA_dom"/>
</dbReference>
<keyword evidence="12 18" id="KW-1133">Transmembrane helix</keyword>
<keyword evidence="23" id="KW-1185">Reference proteome</keyword>
<proteinExistence type="inferred from homology"/>
<evidence type="ECO:0000313" key="23">
    <source>
        <dbReference type="Proteomes" id="UP000325755"/>
    </source>
</evidence>
<dbReference type="GO" id="GO:0004715">
    <property type="term" value="F:non-membrane spanning protein tyrosine kinase activity"/>
    <property type="evidence" value="ECO:0007669"/>
    <property type="project" value="UniProtKB-EC"/>
</dbReference>
<dbReference type="InterPro" id="IPR050445">
    <property type="entry name" value="Bact_polysacc_biosynth/exp"/>
</dbReference>
<dbReference type="Pfam" id="PF13807">
    <property type="entry name" value="GNVR"/>
    <property type="match status" value="1"/>
</dbReference>
<keyword evidence="6" id="KW-0997">Cell inner membrane</keyword>
<keyword evidence="10 22" id="KW-0418">Kinase</keyword>
<dbReference type="CDD" id="cd05387">
    <property type="entry name" value="BY-kinase"/>
    <property type="match status" value="1"/>
</dbReference>
<evidence type="ECO:0000256" key="10">
    <source>
        <dbReference type="ARBA" id="ARBA00022777"/>
    </source>
</evidence>
<evidence type="ECO:0000256" key="18">
    <source>
        <dbReference type="SAM" id="Phobius"/>
    </source>
</evidence>
<evidence type="ECO:0000256" key="7">
    <source>
        <dbReference type="ARBA" id="ARBA00022679"/>
    </source>
</evidence>
<feature type="transmembrane region" description="Helical" evidence="18">
    <location>
        <begin position="468"/>
        <end position="487"/>
    </location>
</feature>
<sequence>MNTPDRRASDDRRPSDLQTDRRDRRASEQPREESSDLLVYWNVVRRYWLGILSFSSAITLIALVVVLKMIPIYQAEASLMIETREAKIVSVQNLYSEDTNSHEYMQSQFEILKSRELAERVIQSLHLTELPRFRQKSDPGRFGWRKWLPFLSPVPAPQPPAVNNEPGSSEKAGEQVIQWFQDSLSVNPVRNSLIVKVGFEDRDPNLAMRIANASAEAFIEGDLNSKLAQAQKASEWLSSRFDGLKEQLTQSEQRLQSFLESEHLIDLEGVYTLTSKEVVAMTEKLVQVRQQRAEAENFYRQVASISNLSGERIESIPDVGGDVVLNDLKRKLMEVQTQYSEFSKQLGASHPKMQSLAAQNASLTDAIQQHLSALKSRMKNQYEIVAANEQALESAIRENKEEIQSISRKQAQLKELQREVTSNQQLYDMFLTRIKETRETGELQTANSHFIDRAELPRRPVKPKKTQLIVFAFLGSLIFGVISAFLLENLDTSIKGTEGLLLEPRMTAALLATLPLLDSERFKPGLAYLENKQPSFCESVRTLRTRILLARLDNPYKVIMVTSPVGGEGKTTVAINLAFAMSRIKNQSVLLLEADMREPGIAEFLGLPKRKIGLSNMLVDSLPLDEVLFRLRYESGILDVLTSGSTPPDILEILDSERFSEVLQELKTLYDVILIDVPAVQRVSDALILSHEVDAIVYVVKAGVTSLKAAREGITRLRRAQGTICGVVLNQFSEKKTRMSILARIWARLKAGG</sequence>
<evidence type="ECO:0000256" key="6">
    <source>
        <dbReference type="ARBA" id="ARBA00022519"/>
    </source>
</evidence>
<evidence type="ECO:0000259" key="19">
    <source>
        <dbReference type="Pfam" id="PF02706"/>
    </source>
</evidence>
<dbReference type="PANTHER" id="PTHR32309:SF13">
    <property type="entry name" value="FERRIC ENTEROBACTIN TRANSPORT PROTEIN FEPE"/>
    <property type="match status" value="1"/>
</dbReference>
<keyword evidence="16" id="KW-0175">Coiled coil</keyword>
<evidence type="ECO:0000256" key="13">
    <source>
        <dbReference type="ARBA" id="ARBA00023136"/>
    </source>
</evidence>
<keyword evidence="7" id="KW-0808">Transferase</keyword>
<reference evidence="22 23" key="1">
    <citation type="submission" date="2019-09" db="EMBL/GenBank/DDBJ databases">
        <title>Ecophysiology of the spiral-shaped methanotroph Methylospira mobilis as revealed by the complete genome sequence.</title>
        <authorList>
            <person name="Oshkin I.Y."/>
            <person name="Dedysh S.N."/>
            <person name="Miroshnikov K."/>
            <person name="Danilova O.V."/>
            <person name="Hakobyan A."/>
            <person name="Liesack W."/>
        </authorList>
    </citation>
    <scope>NUCLEOTIDE SEQUENCE [LARGE SCALE GENOMIC DNA]</scope>
    <source>
        <strain evidence="22 23">Shm1</strain>
    </source>
</reference>
<keyword evidence="11" id="KW-0067">ATP-binding</keyword>
<dbReference type="SUPFAM" id="SSF52540">
    <property type="entry name" value="P-loop containing nucleoside triphosphate hydrolases"/>
    <property type="match status" value="1"/>
</dbReference>
<dbReference type="Gene3D" id="3.40.50.300">
    <property type="entry name" value="P-loop containing nucleotide triphosphate hydrolases"/>
    <property type="match status" value="1"/>
</dbReference>
<comment type="similarity">
    <text evidence="3">Belongs to the etk/wzc family.</text>
</comment>
<dbReference type="PANTHER" id="PTHR32309">
    <property type="entry name" value="TYROSINE-PROTEIN KINASE"/>
    <property type="match status" value="1"/>
</dbReference>
<dbReference type="InterPro" id="IPR027417">
    <property type="entry name" value="P-loop_NTPase"/>
</dbReference>
<evidence type="ECO:0000256" key="2">
    <source>
        <dbReference type="ARBA" id="ARBA00007316"/>
    </source>
</evidence>
<evidence type="ECO:0000256" key="15">
    <source>
        <dbReference type="ARBA" id="ARBA00051245"/>
    </source>
</evidence>
<evidence type="ECO:0000256" key="8">
    <source>
        <dbReference type="ARBA" id="ARBA00022692"/>
    </source>
</evidence>
<accession>A0A5Q0BGC1</accession>
<dbReference type="InterPro" id="IPR005702">
    <property type="entry name" value="Wzc-like_C"/>
</dbReference>
<protein>
    <recommendedName>
        <fullName evidence="4">non-specific protein-tyrosine kinase</fullName>
        <ecNumber evidence="4">2.7.10.2</ecNumber>
    </recommendedName>
</protein>
<evidence type="ECO:0000256" key="9">
    <source>
        <dbReference type="ARBA" id="ARBA00022741"/>
    </source>
</evidence>
<dbReference type="InParanoid" id="A0A5Q0BGC1"/>
<keyword evidence="14" id="KW-0829">Tyrosine-protein kinase</keyword>
<feature type="domain" description="AAA" evidence="20">
    <location>
        <begin position="557"/>
        <end position="702"/>
    </location>
</feature>
<evidence type="ECO:0000256" key="16">
    <source>
        <dbReference type="SAM" id="Coils"/>
    </source>
</evidence>
<dbReference type="InterPro" id="IPR032807">
    <property type="entry name" value="GNVR"/>
</dbReference>
<dbReference type="GO" id="GO:0005886">
    <property type="term" value="C:plasma membrane"/>
    <property type="evidence" value="ECO:0007669"/>
    <property type="project" value="UniProtKB-SubCell"/>
</dbReference>
<feature type="domain" description="Tyrosine-protein kinase G-rich" evidence="21">
    <location>
        <begin position="410"/>
        <end position="486"/>
    </location>
</feature>
<feature type="domain" description="Polysaccharide chain length determinant N-terminal" evidence="19">
    <location>
        <begin position="36"/>
        <end position="125"/>
    </location>
</feature>
<comment type="similarity">
    <text evidence="2">Belongs to the CpsD/CapB family.</text>
</comment>
<keyword evidence="8 18" id="KW-0812">Transmembrane</keyword>
<feature type="transmembrane region" description="Helical" evidence="18">
    <location>
        <begin position="47"/>
        <end position="70"/>
    </location>
</feature>
<evidence type="ECO:0000256" key="17">
    <source>
        <dbReference type="SAM" id="MobiDB-lite"/>
    </source>
</evidence>
<evidence type="ECO:0000259" key="21">
    <source>
        <dbReference type="Pfam" id="PF13807"/>
    </source>
</evidence>
<keyword evidence="13 18" id="KW-0472">Membrane</keyword>
<evidence type="ECO:0000256" key="1">
    <source>
        <dbReference type="ARBA" id="ARBA00004429"/>
    </source>
</evidence>
<evidence type="ECO:0000259" key="20">
    <source>
        <dbReference type="Pfam" id="PF13614"/>
    </source>
</evidence>
<name>A0A5Q0BGC1_9GAMM</name>
<dbReference type="InterPro" id="IPR003856">
    <property type="entry name" value="LPS_length_determ_N"/>
</dbReference>
<dbReference type="Pfam" id="PF02706">
    <property type="entry name" value="Wzz"/>
    <property type="match status" value="1"/>
</dbReference>
<dbReference type="Proteomes" id="UP000325755">
    <property type="component" value="Chromosome"/>
</dbReference>
<dbReference type="EMBL" id="CP044205">
    <property type="protein sequence ID" value="QFY42182.1"/>
    <property type="molecule type" value="Genomic_DNA"/>
</dbReference>
<evidence type="ECO:0000256" key="12">
    <source>
        <dbReference type="ARBA" id="ARBA00022989"/>
    </source>
</evidence>
<dbReference type="OrthoDB" id="9775724at2"/>
<evidence type="ECO:0000256" key="5">
    <source>
        <dbReference type="ARBA" id="ARBA00022475"/>
    </source>
</evidence>
<organism evidence="22 23">
    <name type="scientific">Candidatus Methylospira mobilis</name>
    <dbReference type="NCBI Taxonomy" id="1808979"/>
    <lineage>
        <taxon>Bacteria</taxon>
        <taxon>Pseudomonadati</taxon>
        <taxon>Pseudomonadota</taxon>
        <taxon>Gammaproteobacteria</taxon>
        <taxon>Methylococcales</taxon>
        <taxon>Methylococcaceae</taxon>
        <taxon>Candidatus Methylospira</taxon>
    </lineage>
</organism>
<evidence type="ECO:0000313" key="22">
    <source>
        <dbReference type="EMBL" id="QFY42182.1"/>
    </source>
</evidence>
<keyword evidence="5" id="KW-1003">Cell membrane</keyword>
<dbReference type="Pfam" id="PF13614">
    <property type="entry name" value="AAA_31"/>
    <property type="match status" value="1"/>
</dbReference>
<comment type="catalytic activity">
    <reaction evidence="15">
        <text>L-tyrosyl-[protein] + ATP = O-phospho-L-tyrosyl-[protein] + ADP + H(+)</text>
        <dbReference type="Rhea" id="RHEA:10596"/>
        <dbReference type="Rhea" id="RHEA-COMP:10136"/>
        <dbReference type="Rhea" id="RHEA-COMP:20101"/>
        <dbReference type="ChEBI" id="CHEBI:15378"/>
        <dbReference type="ChEBI" id="CHEBI:30616"/>
        <dbReference type="ChEBI" id="CHEBI:46858"/>
        <dbReference type="ChEBI" id="CHEBI:61978"/>
        <dbReference type="ChEBI" id="CHEBI:456216"/>
        <dbReference type="EC" id="2.7.10.2"/>
    </reaction>
</comment>
<dbReference type="AlphaFoldDB" id="A0A5Q0BGC1"/>
<evidence type="ECO:0000256" key="11">
    <source>
        <dbReference type="ARBA" id="ARBA00022840"/>
    </source>
</evidence>
<evidence type="ECO:0000256" key="4">
    <source>
        <dbReference type="ARBA" id="ARBA00011903"/>
    </source>
</evidence>